<feature type="transmembrane region" description="Helical" evidence="1">
    <location>
        <begin position="45"/>
        <end position="67"/>
    </location>
</feature>
<dbReference type="RefSeq" id="WP_307392952.1">
    <property type="nucleotide sequence ID" value="NZ_BAAADK010000011.1"/>
</dbReference>
<name>A0ABT9VXC2_9BACI</name>
<protein>
    <recommendedName>
        <fullName evidence="4">DUF3169 family protein</fullName>
    </recommendedName>
</protein>
<dbReference type="Proteomes" id="UP001235840">
    <property type="component" value="Unassembled WGS sequence"/>
</dbReference>
<sequence length="202" mass="23169">MPFINLLVIFPAIICPSSSLVFQLSEQTTEHDDDLSKQISEKEWMVSKLLILTSLNTILTFVWATLAVGLASQGNTDPVAYHLVNIVLSFLLILITSMQFKKIMHQFNLLYPNKPINLDEKNGDRAYFEKLDEGEKWMVYKAAFKAFQSLDILFVIGIIVLLGYSMLVQFTPLPTLVLTLIWLGVKIIYFVETYKFYGKFTR</sequence>
<evidence type="ECO:0000313" key="2">
    <source>
        <dbReference type="EMBL" id="MDQ0165640.1"/>
    </source>
</evidence>
<keyword evidence="1" id="KW-0472">Membrane</keyword>
<feature type="transmembrane region" description="Helical" evidence="1">
    <location>
        <begin position="173"/>
        <end position="191"/>
    </location>
</feature>
<feature type="transmembrane region" description="Helical" evidence="1">
    <location>
        <begin position="146"/>
        <end position="167"/>
    </location>
</feature>
<proteinExistence type="predicted"/>
<organism evidence="2 3">
    <name type="scientific">Caldalkalibacillus horti</name>
    <dbReference type="NCBI Taxonomy" id="77523"/>
    <lineage>
        <taxon>Bacteria</taxon>
        <taxon>Bacillati</taxon>
        <taxon>Bacillota</taxon>
        <taxon>Bacilli</taxon>
        <taxon>Bacillales</taxon>
        <taxon>Bacillaceae</taxon>
        <taxon>Caldalkalibacillus</taxon>
    </lineage>
</organism>
<gene>
    <name evidence="2" type="ORF">J2S11_001541</name>
</gene>
<reference evidence="2 3" key="1">
    <citation type="submission" date="2023-07" db="EMBL/GenBank/DDBJ databases">
        <title>Genomic Encyclopedia of Type Strains, Phase IV (KMG-IV): sequencing the most valuable type-strain genomes for metagenomic binning, comparative biology and taxonomic classification.</title>
        <authorList>
            <person name="Goeker M."/>
        </authorList>
    </citation>
    <scope>NUCLEOTIDE SEQUENCE [LARGE SCALE GENOMIC DNA]</scope>
    <source>
        <strain evidence="2 3">DSM 12751</strain>
    </source>
</reference>
<evidence type="ECO:0000313" key="3">
    <source>
        <dbReference type="Proteomes" id="UP001235840"/>
    </source>
</evidence>
<keyword evidence="1" id="KW-0812">Transmembrane</keyword>
<dbReference type="InterPro" id="IPR021509">
    <property type="entry name" value="DUF3169"/>
</dbReference>
<dbReference type="Pfam" id="PF11368">
    <property type="entry name" value="DUF3169"/>
    <property type="match status" value="1"/>
</dbReference>
<feature type="transmembrane region" description="Helical" evidence="1">
    <location>
        <begin position="79"/>
        <end position="100"/>
    </location>
</feature>
<dbReference type="EMBL" id="JAUSTY010000005">
    <property type="protein sequence ID" value="MDQ0165640.1"/>
    <property type="molecule type" value="Genomic_DNA"/>
</dbReference>
<accession>A0ABT9VXC2</accession>
<evidence type="ECO:0008006" key="4">
    <source>
        <dbReference type="Google" id="ProtNLM"/>
    </source>
</evidence>
<keyword evidence="1" id="KW-1133">Transmembrane helix</keyword>
<comment type="caution">
    <text evidence="2">The sequence shown here is derived from an EMBL/GenBank/DDBJ whole genome shotgun (WGS) entry which is preliminary data.</text>
</comment>
<evidence type="ECO:0000256" key="1">
    <source>
        <dbReference type="SAM" id="Phobius"/>
    </source>
</evidence>
<keyword evidence="3" id="KW-1185">Reference proteome</keyword>